<gene>
    <name evidence="2" type="ORF">RT41_GL000522</name>
</gene>
<dbReference type="Gene3D" id="1.10.260.40">
    <property type="entry name" value="lambda repressor-like DNA-binding domains"/>
    <property type="match status" value="1"/>
</dbReference>
<protein>
    <submittedName>
        <fullName evidence="2">Transcriptional regulator</fullName>
    </submittedName>
</protein>
<feature type="domain" description="HTH cro/C1-type" evidence="1">
    <location>
        <begin position="9"/>
        <end position="63"/>
    </location>
</feature>
<dbReference type="STRING" id="1291764.GCA_001311235_03010"/>
<comment type="caution">
    <text evidence="2">The sequence shown here is derived from an EMBL/GenBank/DDBJ whole genome shotgun (WGS) entry which is preliminary data.</text>
</comment>
<dbReference type="RefSeq" id="WP_096818957.1">
    <property type="nucleotide sequence ID" value="NZ_JXJU01000013.1"/>
</dbReference>
<keyword evidence="3" id="KW-1185">Reference proteome</keyword>
<dbReference type="SMART" id="SM00530">
    <property type="entry name" value="HTH_XRE"/>
    <property type="match status" value="1"/>
</dbReference>
<proteinExistence type="predicted"/>
<dbReference type="InterPro" id="IPR010982">
    <property type="entry name" value="Lambda_DNA-bd_dom_sf"/>
</dbReference>
<dbReference type="InterPro" id="IPR001387">
    <property type="entry name" value="Cro/C1-type_HTH"/>
</dbReference>
<accession>A0A2A5RIW3</accession>
<dbReference type="AlphaFoldDB" id="A0A2A5RIW3"/>
<name>A0A2A5RIW3_9LACT</name>
<dbReference type="OrthoDB" id="4427456at2"/>
<dbReference type="Pfam" id="PF12844">
    <property type="entry name" value="HTH_19"/>
    <property type="match status" value="1"/>
</dbReference>
<dbReference type="Proteomes" id="UP000218181">
    <property type="component" value="Unassembled WGS sequence"/>
</dbReference>
<organism evidence="2 3">
    <name type="scientific">Lactococcus fujiensis JCM 16395</name>
    <dbReference type="NCBI Taxonomy" id="1291764"/>
    <lineage>
        <taxon>Bacteria</taxon>
        <taxon>Bacillati</taxon>
        <taxon>Bacillota</taxon>
        <taxon>Bacilli</taxon>
        <taxon>Lactobacillales</taxon>
        <taxon>Streptococcaceae</taxon>
        <taxon>Lactococcus</taxon>
    </lineage>
</organism>
<sequence length="67" mass="7973">MSENFTLTLRALRVNKKMTQKQTASELGINLNTWQNWETAKTFPSVPDIEKIEEYFHVCYENINFYP</sequence>
<dbReference type="SUPFAM" id="SSF47413">
    <property type="entry name" value="lambda repressor-like DNA-binding domains"/>
    <property type="match status" value="1"/>
</dbReference>
<dbReference type="PROSITE" id="PS50943">
    <property type="entry name" value="HTH_CROC1"/>
    <property type="match status" value="1"/>
</dbReference>
<evidence type="ECO:0000313" key="2">
    <source>
        <dbReference type="EMBL" id="PCR99078.1"/>
    </source>
</evidence>
<evidence type="ECO:0000259" key="1">
    <source>
        <dbReference type="PROSITE" id="PS50943"/>
    </source>
</evidence>
<evidence type="ECO:0000313" key="3">
    <source>
        <dbReference type="Proteomes" id="UP000218181"/>
    </source>
</evidence>
<dbReference type="GO" id="GO:0003677">
    <property type="term" value="F:DNA binding"/>
    <property type="evidence" value="ECO:0007669"/>
    <property type="project" value="InterPro"/>
</dbReference>
<reference evidence="2 3" key="1">
    <citation type="submission" date="2014-12" db="EMBL/GenBank/DDBJ databases">
        <title>Draft genome sequences of 10 type strains of Lactococcus.</title>
        <authorList>
            <person name="Sun Z."/>
            <person name="Zhong Z."/>
            <person name="Liu W."/>
            <person name="Zhang W."/>
            <person name="Zhang H."/>
        </authorList>
    </citation>
    <scope>NUCLEOTIDE SEQUENCE [LARGE SCALE GENOMIC DNA]</scope>
    <source>
        <strain evidence="2 3">JCM 16395</strain>
    </source>
</reference>
<dbReference type="EMBL" id="JXJU01000013">
    <property type="protein sequence ID" value="PCR99078.1"/>
    <property type="molecule type" value="Genomic_DNA"/>
</dbReference>
<dbReference type="CDD" id="cd00093">
    <property type="entry name" value="HTH_XRE"/>
    <property type="match status" value="1"/>
</dbReference>